<dbReference type="GO" id="GO:0016491">
    <property type="term" value="F:oxidoreductase activity"/>
    <property type="evidence" value="ECO:0007669"/>
    <property type="project" value="UniProtKB-KW"/>
</dbReference>
<feature type="transmembrane region" description="Helical" evidence="12">
    <location>
        <begin position="639"/>
        <end position="661"/>
    </location>
</feature>
<evidence type="ECO:0000256" key="3">
    <source>
        <dbReference type="ARBA" id="ARBA00005096"/>
    </source>
</evidence>
<dbReference type="PRINTS" id="PR00368">
    <property type="entry name" value="FADPNR"/>
</dbReference>
<evidence type="ECO:0000256" key="1">
    <source>
        <dbReference type="ARBA" id="ARBA00001929"/>
    </source>
</evidence>
<evidence type="ECO:0000313" key="15">
    <source>
        <dbReference type="EMBL" id="SKB04263.1"/>
    </source>
</evidence>
<evidence type="ECO:0000256" key="6">
    <source>
        <dbReference type="ARBA" id="ARBA00022630"/>
    </source>
</evidence>
<evidence type="ECO:0000256" key="8">
    <source>
        <dbReference type="ARBA" id="ARBA00022827"/>
    </source>
</evidence>
<dbReference type="PANTHER" id="PTHR43809:SF1">
    <property type="entry name" value="NITRITE REDUCTASE (NADH) LARGE SUBUNIT"/>
    <property type="match status" value="1"/>
</dbReference>
<keyword evidence="9" id="KW-0560">Oxidoreductase</keyword>
<dbReference type="PRINTS" id="PR00411">
    <property type="entry name" value="PNDRDTASEI"/>
</dbReference>
<feature type="transmembrane region" description="Helical" evidence="12">
    <location>
        <begin position="579"/>
        <end position="599"/>
    </location>
</feature>
<evidence type="ECO:0000256" key="11">
    <source>
        <dbReference type="ARBA" id="ARBA00023014"/>
    </source>
</evidence>
<dbReference type="Pfam" id="PF07992">
    <property type="entry name" value="Pyr_redox_2"/>
    <property type="match status" value="1"/>
</dbReference>
<evidence type="ECO:0000259" key="14">
    <source>
        <dbReference type="Pfam" id="PF07992"/>
    </source>
</evidence>
<keyword evidence="8" id="KW-0274">FAD</keyword>
<sequence length="666" mass="71747">MKTHPPAEAPALPLSQAAAGGVVSSKKQRLLMIGHGMVSHRFCVEWVKLGHDGFSLTILAEENIFAYDRIHLTQGLSSSGEAHLELAPASWYSEHGITVTLGDAAAHIDREQRQVTTRSGHIHAYDVLILATGSSARRLSVPGADLPDVFVYRTLADLAAIRQRAATAKTAAVLGGGLLGLEAGRALLDLGVQTHVLETAHGLMTRQLHAEASQLLEQRVKASGLKVLTGCITTAITQEEASLQLHFRDERTLTADMIVMAAGVEPRDELAQACGLQTGARGGILVNETLETSDPAIFAIGECAVPRGVFYGFAAPGFDMARVLAEKLAGRDSRFTPTEYPVRLKLAGTDVVTIGDIRAEGNLLTWKNQGMLKQILLHEGRVSGVSLFGSTEDVGRLQTAVMQKQRLRFWEQARFVKTGSPWKPISQDVTQWPATAAVCQCTGVTRGQLSCAYAAGCKTVAALSAETGAGTVCGSCRPLLAQLCGSTTSPAVRLAKPLLWTCVVATLLPLLHAVLSPIPLSPTVSGFRYDLIWLDGFWKQVTGYTLLGLMVLALLLPLRKRVRALMHLGDYGAWRIIHTSLGVLSLMVLVSHTGFRLGFNLNKVLMMNMLTLAITGALSGAVIALAHRLSPVSARWLQVGWTCVHALLTWPLLVLVLFHILTVYRY</sequence>
<comment type="similarity">
    <text evidence="4">Belongs to the nitrite and sulfite reductase 4Fe-4S domain family.</text>
</comment>
<evidence type="ECO:0000256" key="12">
    <source>
        <dbReference type="SAM" id="Phobius"/>
    </source>
</evidence>
<dbReference type="AlphaFoldDB" id="A0A1T4YRG3"/>
<reference evidence="16" key="1">
    <citation type="submission" date="2017-02" db="EMBL/GenBank/DDBJ databases">
        <authorList>
            <person name="Varghese N."/>
            <person name="Submissions S."/>
        </authorList>
    </citation>
    <scope>NUCLEOTIDE SEQUENCE [LARGE SCALE GENOMIC DNA]</scope>
    <source>
        <strain evidence="16">ATCC 700200</strain>
    </source>
</reference>
<keyword evidence="11" id="KW-0411">Iron-sulfur</keyword>
<dbReference type="InterPro" id="IPR041854">
    <property type="entry name" value="BFD-like_2Fe2S-bd_dom_sf"/>
</dbReference>
<dbReference type="InterPro" id="IPR036188">
    <property type="entry name" value="FAD/NAD-bd_sf"/>
</dbReference>
<evidence type="ECO:0000256" key="5">
    <source>
        <dbReference type="ARBA" id="ARBA00022617"/>
    </source>
</evidence>
<dbReference type="Gene3D" id="3.50.50.60">
    <property type="entry name" value="FAD/NAD(P)-binding domain"/>
    <property type="match status" value="2"/>
</dbReference>
<dbReference type="InterPro" id="IPR023753">
    <property type="entry name" value="FAD/NAD-binding_dom"/>
</dbReference>
<dbReference type="InterPro" id="IPR052034">
    <property type="entry name" value="NasD-like"/>
</dbReference>
<keyword evidence="6" id="KW-0285">Flavoprotein</keyword>
<evidence type="ECO:0000256" key="4">
    <source>
        <dbReference type="ARBA" id="ARBA00010429"/>
    </source>
</evidence>
<dbReference type="EMBL" id="FUYE01000016">
    <property type="protein sequence ID" value="SKB04263.1"/>
    <property type="molecule type" value="Genomic_DNA"/>
</dbReference>
<organism evidence="15 16">
    <name type="scientific">Prosthecobacter debontii</name>
    <dbReference type="NCBI Taxonomy" id="48467"/>
    <lineage>
        <taxon>Bacteria</taxon>
        <taxon>Pseudomonadati</taxon>
        <taxon>Verrucomicrobiota</taxon>
        <taxon>Verrucomicrobiia</taxon>
        <taxon>Verrucomicrobiales</taxon>
        <taxon>Verrucomicrobiaceae</taxon>
        <taxon>Prosthecobacter</taxon>
    </lineage>
</organism>
<proteinExistence type="inferred from homology"/>
<dbReference type="GO" id="GO:0051536">
    <property type="term" value="F:iron-sulfur cluster binding"/>
    <property type="evidence" value="ECO:0007669"/>
    <property type="project" value="UniProtKB-KW"/>
</dbReference>
<dbReference type="OrthoDB" id="9802028at2"/>
<dbReference type="Proteomes" id="UP000190774">
    <property type="component" value="Unassembled WGS sequence"/>
</dbReference>
<feature type="transmembrane region" description="Helical" evidence="12">
    <location>
        <begin position="605"/>
        <end position="627"/>
    </location>
</feature>
<dbReference type="GO" id="GO:0046872">
    <property type="term" value="F:metal ion binding"/>
    <property type="evidence" value="ECO:0007669"/>
    <property type="project" value="UniProtKB-KW"/>
</dbReference>
<evidence type="ECO:0000313" key="16">
    <source>
        <dbReference type="Proteomes" id="UP000190774"/>
    </source>
</evidence>
<evidence type="ECO:0000256" key="7">
    <source>
        <dbReference type="ARBA" id="ARBA00022723"/>
    </source>
</evidence>
<evidence type="ECO:0000259" key="13">
    <source>
        <dbReference type="Pfam" id="PF04324"/>
    </source>
</evidence>
<evidence type="ECO:0000256" key="9">
    <source>
        <dbReference type="ARBA" id="ARBA00023002"/>
    </source>
</evidence>
<feature type="transmembrane region" description="Helical" evidence="12">
    <location>
        <begin position="541"/>
        <end position="558"/>
    </location>
</feature>
<keyword evidence="7" id="KW-0479">Metal-binding</keyword>
<comment type="pathway">
    <text evidence="3">Nitrogen metabolism; nitrate reduction (assimilation).</text>
</comment>
<dbReference type="Gene3D" id="3.30.390.30">
    <property type="match status" value="1"/>
</dbReference>
<name>A0A1T4YRG3_9BACT</name>
<dbReference type="PANTHER" id="PTHR43809">
    <property type="entry name" value="NITRITE REDUCTASE (NADH) LARGE SUBUNIT"/>
    <property type="match status" value="1"/>
</dbReference>
<keyword evidence="5" id="KW-0349">Heme</keyword>
<evidence type="ECO:0000256" key="2">
    <source>
        <dbReference type="ARBA" id="ARBA00001966"/>
    </source>
</evidence>
<dbReference type="RefSeq" id="WP_078815175.1">
    <property type="nucleotide sequence ID" value="NZ_FUYE01000016.1"/>
</dbReference>
<dbReference type="InterPro" id="IPR016156">
    <property type="entry name" value="FAD/NAD-linked_Rdtase_dimer_sf"/>
</dbReference>
<gene>
    <name evidence="15" type="ORF">SAMN02745166_04023</name>
</gene>
<dbReference type="Gene3D" id="1.10.10.1100">
    <property type="entry name" value="BFD-like [2Fe-2S]-binding domain"/>
    <property type="match status" value="1"/>
</dbReference>
<comment type="cofactor">
    <cofactor evidence="2">
        <name>[4Fe-4S] cluster</name>
        <dbReference type="ChEBI" id="CHEBI:49883"/>
    </cofactor>
</comment>
<protein>
    <submittedName>
        <fullName evidence="15">Nitrite reductase (NADH) large subunit</fullName>
    </submittedName>
</protein>
<feature type="domain" description="BFD-like [2Fe-2S]-binding" evidence="13">
    <location>
        <begin position="438"/>
        <end position="482"/>
    </location>
</feature>
<comment type="cofactor">
    <cofactor evidence="1">
        <name>siroheme</name>
        <dbReference type="ChEBI" id="CHEBI:60052"/>
    </cofactor>
</comment>
<accession>A0A1T4YRG3</accession>
<keyword evidence="12" id="KW-0812">Transmembrane</keyword>
<keyword evidence="12" id="KW-1133">Transmembrane helix</keyword>
<dbReference type="Pfam" id="PF04324">
    <property type="entry name" value="Fer2_BFD"/>
    <property type="match status" value="1"/>
</dbReference>
<dbReference type="InterPro" id="IPR007419">
    <property type="entry name" value="BFD-like_2Fe2S-bd_dom"/>
</dbReference>
<evidence type="ECO:0000256" key="10">
    <source>
        <dbReference type="ARBA" id="ARBA00023004"/>
    </source>
</evidence>
<keyword evidence="10" id="KW-0408">Iron</keyword>
<dbReference type="SUPFAM" id="SSF51905">
    <property type="entry name" value="FAD/NAD(P)-binding domain"/>
    <property type="match status" value="1"/>
</dbReference>
<dbReference type="STRING" id="48467.SAMN02745166_04023"/>
<keyword evidence="16" id="KW-1185">Reference proteome</keyword>
<feature type="domain" description="FAD/NAD(P)-binding" evidence="14">
    <location>
        <begin position="48"/>
        <end position="304"/>
    </location>
</feature>
<keyword evidence="12" id="KW-0472">Membrane</keyword>